<evidence type="ECO:0000313" key="4">
    <source>
        <dbReference type="Proteomes" id="UP000007947"/>
    </source>
</evidence>
<proteinExistence type="predicted"/>
<dbReference type="Pfam" id="PF00376">
    <property type="entry name" value="MerR"/>
    <property type="match status" value="1"/>
</dbReference>
<sequence>MLTISQLAAYVGVSVRTVRHYHQLGLLPEPERDQSGYRRYRASDVIMLKRISTLAKAGVPLARIPSLLEADPADFATAIAEIDSELDAQIAELRQRREDLAELPSAERLCISDEVADILDIERKLGVSERTVAIERDSWILLSAAYPDSLEASLVLRKACLDDDDYRRMMLTMDAAIDWDRDDPRLPELAELSMTVLERLYPVEVACQEAEKWTGTDEVTARLLNEMNEISPAWQRLYELVGELTRAKGYPAF</sequence>
<dbReference type="KEGG" id="mph:MLP_45730"/>
<reference evidence="3 4" key="1">
    <citation type="submission" date="2011-05" db="EMBL/GenBank/DDBJ databases">
        <title>Whole genome sequence of Microlunatus phosphovorus NM-1.</title>
        <authorList>
            <person name="Hosoyama A."/>
            <person name="Sasaki K."/>
            <person name="Harada T."/>
            <person name="Igarashi R."/>
            <person name="Kawakoshi A."/>
            <person name="Sasagawa M."/>
            <person name="Fukada J."/>
            <person name="Nakamura S."/>
            <person name="Katano Y."/>
            <person name="Hanada S."/>
            <person name="Kamagata Y."/>
            <person name="Nakamura N."/>
            <person name="Yamazaki S."/>
            <person name="Fujita N."/>
        </authorList>
    </citation>
    <scope>NUCLEOTIDE SEQUENCE [LARGE SCALE GENOMIC DNA]</scope>
    <source>
        <strain evidence="4">ATCC 700054 / DSM 10555 / JCM 9379 / NBRC 101784 / NCIMB 13414 / VKM Ac-1990 / NM-1</strain>
    </source>
</reference>
<evidence type="ECO:0000313" key="3">
    <source>
        <dbReference type="EMBL" id="BAK37587.1"/>
    </source>
</evidence>
<dbReference type="PANTHER" id="PTHR30204:SF93">
    <property type="entry name" value="HTH MERR-TYPE DOMAIN-CONTAINING PROTEIN"/>
    <property type="match status" value="1"/>
</dbReference>
<name>F5XE39_MICPN</name>
<dbReference type="EMBL" id="AP012204">
    <property type="protein sequence ID" value="BAK37587.1"/>
    <property type="molecule type" value="Genomic_DNA"/>
</dbReference>
<dbReference type="Gene3D" id="1.10.1660.10">
    <property type="match status" value="1"/>
</dbReference>
<dbReference type="RefSeq" id="WP_013865420.1">
    <property type="nucleotide sequence ID" value="NC_015635.1"/>
</dbReference>
<dbReference type="PRINTS" id="PR00040">
    <property type="entry name" value="HTHMERR"/>
</dbReference>
<dbReference type="InterPro" id="IPR000551">
    <property type="entry name" value="MerR-type_HTH_dom"/>
</dbReference>
<dbReference type="PROSITE" id="PS50937">
    <property type="entry name" value="HTH_MERR_2"/>
    <property type="match status" value="1"/>
</dbReference>
<dbReference type="eggNOG" id="COG0789">
    <property type="taxonomic scope" value="Bacteria"/>
</dbReference>
<dbReference type="PANTHER" id="PTHR30204">
    <property type="entry name" value="REDOX-CYCLING DRUG-SENSING TRANSCRIPTIONAL ACTIVATOR SOXR"/>
    <property type="match status" value="1"/>
</dbReference>
<dbReference type="STRING" id="1032480.MLP_45730"/>
<dbReference type="Proteomes" id="UP000007947">
    <property type="component" value="Chromosome"/>
</dbReference>
<dbReference type="InterPro" id="IPR009061">
    <property type="entry name" value="DNA-bd_dom_put_sf"/>
</dbReference>
<dbReference type="OrthoDB" id="5242095at2"/>
<dbReference type="HOGENOM" id="CLU_079903_0_1_11"/>
<evidence type="ECO:0000256" key="1">
    <source>
        <dbReference type="ARBA" id="ARBA00023125"/>
    </source>
</evidence>
<keyword evidence="1" id="KW-0238">DNA-binding</keyword>
<gene>
    <name evidence="3" type="ordered locus">MLP_45730</name>
</gene>
<protein>
    <submittedName>
        <fullName evidence="3">Putative MerR family transcriptional regulator</fullName>
    </submittedName>
</protein>
<keyword evidence="4" id="KW-1185">Reference proteome</keyword>
<dbReference type="AlphaFoldDB" id="F5XE39"/>
<dbReference type="InterPro" id="IPR047057">
    <property type="entry name" value="MerR_fam"/>
</dbReference>
<organism evidence="3 4">
    <name type="scientific">Microlunatus phosphovorus (strain ATCC 700054 / DSM 10555 / JCM 9379 / NBRC 101784 / NCIMB 13414 / VKM Ac-1990 / NM-1)</name>
    <dbReference type="NCBI Taxonomy" id="1032480"/>
    <lineage>
        <taxon>Bacteria</taxon>
        <taxon>Bacillati</taxon>
        <taxon>Actinomycetota</taxon>
        <taxon>Actinomycetes</taxon>
        <taxon>Propionibacteriales</taxon>
        <taxon>Propionibacteriaceae</taxon>
        <taxon>Microlunatus</taxon>
    </lineage>
</organism>
<dbReference type="SUPFAM" id="SSF46955">
    <property type="entry name" value="Putative DNA-binding domain"/>
    <property type="match status" value="1"/>
</dbReference>
<dbReference type="GO" id="GO:0003677">
    <property type="term" value="F:DNA binding"/>
    <property type="evidence" value="ECO:0007669"/>
    <property type="project" value="UniProtKB-KW"/>
</dbReference>
<dbReference type="GO" id="GO:0003700">
    <property type="term" value="F:DNA-binding transcription factor activity"/>
    <property type="evidence" value="ECO:0007669"/>
    <property type="project" value="InterPro"/>
</dbReference>
<dbReference type="SMART" id="SM00422">
    <property type="entry name" value="HTH_MERR"/>
    <property type="match status" value="1"/>
</dbReference>
<evidence type="ECO:0000259" key="2">
    <source>
        <dbReference type="PROSITE" id="PS50937"/>
    </source>
</evidence>
<dbReference type="CDD" id="cd00592">
    <property type="entry name" value="HTH_MerR-like"/>
    <property type="match status" value="1"/>
</dbReference>
<feature type="domain" description="HTH merR-type" evidence="2">
    <location>
        <begin position="1"/>
        <end position="70"/>
    </location>
</feature>
<accession>F5XE39</accession>